<dbReference type="CDD" id="cd22152">
    <property type="entry name" value="F-box_AtAFR-like"/>
    <property type="match status" value="1"/>
</dbReference>
<dbReference type="SUPFAM" id="SSF81383">
    <property type="entry name" value="F-box domain"/>
    <property type="match status" value="1"/>
</dbReference>
<dbReference type="InterPro" id="IPR036047">
    <property type="entry name" value="F-box-like_dom_sf"/>
</dbReference>
<evidence type="ECO:0000259" key="1">
    <source>
        <dbReference type="PROSITE" id="PS50181"/>
    </source>
</evidence>
<dbReference type="AlphaFoldDB" id="A0A8X8BE82"/>
<proteinExistence type="predicted"/>
<comment type="caution">
    <text evidence="2">The sequence shown here is derived from an EMBL/GenBank/DDBJ whole genome shotgun (WGS) entry which is preliminary data.</text>
</comment>
<organism evidence="2 3">
    <name type="scientific">Brassica carinata</name>
    <name type="common">Ethiopian mustard</name>
    <name type="synonym">Abyssinian cabbage</name>
    <dbReference type="NCBI Taxonomy" id="52824"/>
    <lineage>
        <taxon>Eukaryota</taxon>
        <taxon>Viridiplantae</taxon>
        <taxon>Streptophyta</taxon>
        <taxon>Embryophyta</taxon>
        <taxon>Tracheophyta</taxon>
        <taxon>Spermatophyta</taxon>
        <taxon>Magnoliopsida</taxon>
        <taxon>eudicotyledons</taxon>
        <taxon>Gunneridae</taxon>
        <taxon>Pentapetalae</taxon>
        <taxon>rosids</taxon>
        <taxon>malvids</taxon>
        <taxon>Brassicales</taxon>
        <taxon>Brassicaceae</taxon>
        <taxon>Brassiceae</taxon>
        <taxon>Brassica</taxon>
    </lineage>
</organism>
<dbReference type="PANTHER" id="PTHR24414">
    <property type="entry name" value="F-BOX/KELCH-REPEAT PROTEIN SKIP4"/>
    <property type="match status" value="1"/>
</dbReference>
<protein>
    <recommendedName>
        <fullName evidence="1">F-box domain-containing protein</fullName>
    </recommendedName>
</protein>
<keyword evidence="3" id="KW-1185">Reference proteome</keyword>
<sequence>MSENMEQSPELSPSPLIPSLPDDVTVDIVARVPISHYPTLSLVSKSFRKLVASSKLYKRRSQLGTTQHRLYAVLRNRNTCVLSVYILHRKVNSSDNRLVIVRSLPPMSSRGSYGYIPVGTKVYVFNYLDAFSIDCTCHTVQPISDIPEYMSYKVANVVDGKKICLIGDSFCHVVEENGAWSKCLSKAVTVYDTETQTWEPVMIKQDMVVASLWSDSVVMEDKIYMKGYRNANSFVYGPEERKWELMDEVLNSKEWEGTCVVDDILYYHDCSDKTLKAFDPKQSRWSVVDGLEELLAVETAQSKWSKAVKCGEKKLALFFPKKQHDGKEVICCAEIALERRQGGEIWGKKESCDVVVEDELFDMLKCVSVTV</sequence>
<dbReference type="Pfam" id="PF00646">
    <property type="entry name" value="F-box"/>
    <property type="match status" value="1"/>
</dbReference>
<dbReference type="SUPFAM" id="SSF117281">
    <property type="entry name" value="Kelch motif"/>
    <property type="match status" value="1"/>
</dbReference>
<evidence type="ECO:0000313" key="2">
    <source>
        <dbReference type="EMBL" id="KAG2331642.1"/>
    </source>
</evidence>
<dbReference type="Gene3D" id="2.120.10.80">
    <property type="entry name" value="Kelch-type beta propeller"/>
    <property type="match status" value="1"/>
</dbReference>
<dbReference type="PROSITE" id="PS50181">
    <property type="entry name" value="FBOX"/>
    <property type="match status" value="1"/>
</dbReference>
<dbReference type="Proteomes" id="UP000886595">
    <property type="component" value="Unassembled WGS sequence"/>
</dbReference>
<evidence type="ECO:0000313" key="3">
    <source>
        <dbReference type="Proteomes" id="UP000886595"/>
    </source>
</evidence>
<dbReference type="InterPro" id="IPR001810">
    <property type="entry name" value="F-box_dom"/>
</dbReference>
<dbReference type="EMBL" id="JAAMPC010000001">
    <property type="protein sequence ID" value="KAG2331642.1"/>
    <property type="molecule type" value="Genomic_DNA"/>
</dbReference>
<dbReference type="InterPro" id="IPR057499">
    <property type="entry name" value="Kelch_FKB95"/>
</dbReference>
<dbReference type="OrthoDB" id="1112317at2759"/>
<dbReference type="InterPro" id="IPR050354">
    <property type="entry name" value="F-box/kelch-repeat_ARATH"/>
</dbReference>
<dbReference type="Pfam" id="PF25210">
    <property type="entry name" value="Kelch_FKB95"/>
    <property type="match status" value="1"/>
</dbReference>
<dbReference type="InterPro" id="IPR015915">
    <property type="entry name" value="Kelch-typ_b-propeller"/>
</dbReference>
<gene>
    <name evidence="2" type="ORF">Bca52824_002822</name>
</gene>
<dbReference type="PANTHER" id="PTHR24414:SF134">
    <property type="entry name" value="F-BOX DOMAIN-CONTAINING PROTEIN"/>
    <property type="match status" value="1"/>
</dbReference>
<accession>A0A8X8BE82</accession>
<feature type="domain" description="F-box" evidence="1">
    <location>
        <begin position="14"/>
        <end position="60"/>
    </location>
</feature>
<reference evidence="2 3" key="1">
    <citation type="submission" date="2020-02" db="EMBL/GenBank/DDBJ databases">
        <authorList>
            <person name="Ma Q."/>
            <person name="Huang Y."/>
            <person name="Song X."/>
            <person name="Pei D."/>
        </authorList>
    </citation>
    <scope>NUCLEOTIDE SEQUENCE [LARGE SCALE GENOMIC DNA]</scope>
    <source>
        <strain evidence="2">Sxm20200214</strain>
        <tissue evidence="2">Leaf</tissue>
    </source>
</reference>
<dbReference type="SMART" id="SM00256">
    <property type="entry name" value="FBOX"/>
    <property type="match status" value="1"/>
</dbReference>
<name>A0A8X8BE82_BRACI</name>